<proteinExistence type="predicted"/>
<organism evidence="1 2">
    <name type="scientific">Liparis tanakae</name>
    <name type="common">Tanaka's snailfish</name>
    <dbReference type="NCBI Taxonomy" id="230148"/>
    <lineage>
        <taxon>Eukaryota</taxon>
        <taxon>Metazoa</taxon>
        <taxon>Chordata</taxon>
        <taxon>Craniata</taxon>
        <taxon>Vertebrata</taxon>
        <taxon>Euteleostomi</taxon>
        <taxon>Actinopterygii</taxon>
        <taxon>Neopterygii</taxon>
        <taxon>Teleostei</taxon>
        <taxon>Neoteleostei</taxon>
        <taxon>Acanthomorphata</taxon>
        <taxon>Eupercaria</taxon>
        <taxon>Perciformes</taxon>
        <taxon>Cottioidei</taxon>
        <taxon>Cottales</taxon>
        <taxon>Liparidae</taxon>
        <taxon>Liparis</taxon>
    </lineage>
</organism>
<reference evidence="1 2" key="1">
    <citation type="submission" date="2019-03" db="EMBL/GenBank/DDBJ databases">
        <title>First draft genome of Liparis tanakae, snailfish: a comprehensive survey of snailfish specific genes.</title>
        <authorList>
            <person name="Kim W."/>
            <person name="Song I."/>
            <person name="Jeong J.-H."/>
            <person name="Kim D."/>
            <person name="Kim S."/>
            <person name="Ryu S."/>
            <person name="Song J.Y."/>
            <person name="Lee S.K."/>
        </authorList>
    </citation>
    <scope>NUCLEOTIDE SEQUENCE [LARGE SCALE GENOMIC DNA]</scope>
    <source>
        <tissue evidence="1">Muscle</tissue>
    </source>
</reference>
<evidence type="ECO:0000313" key="2">
    <source>
        <dbReference type="Proteomes" id="UP000314294"/>
    </source>
</evidence>
<keyword evidence="2" id="KW-1185">Reference proteome</keyword>
<protein>
    <submittedName>
        <fullName evidence="1">Uncharacterized protein</fullName>
    </submittedName>
</protein>
<accession>A0A4Z2IY90</accession>
<name>A0A4Z2IY90_9TELE</name>
<dbReference type="Proteomes" id="UP000314294">
    <property type="component" value="Unassembled WGS sequence"/>
</dbReference>
<dbReference type="AlphaFoldDB" id="A0A4Z2IY90"/>
<gene>
    <name evidence="1" type="ORF">EYF80_006902</name>
</gene>
<dbReference type="EMBL" id="SRLO01000036">
    <property type="protein sequence ID" value="TNN82945.1"/>
    <property type="molecule type" value="Genomic_DNA"/>
</dbReference>
<evidence type="ECO:0000313" key="1">
    <source>
        <dbReference type="EMBL" id="TNN82945.1"/>
    </source>
</evidence>
<sequence>MSLVKISSGRREAEEPRLRDPRVLPCLYRLGGAAGDLRNCSGLTSVGGTGVLSVTWGHVLAVVRWSSKSLTSGLRFASLGDNNQDQVCKGPAIRLCCSKTRDFLVPAPGLGVASHQRGVAHRVERGVTRSHPDHGVRAPLAHRPADLPHVQSPRVADAAPDGVGALRHGVPVKHQLVVVLDEDVQRAVVVVPRVLDLDVHAGRWHVQQQIESGRLGVTQGLELQLQGAECWIPHINGFNATWDFLPHALGGYSNSLFHLLLLLPPPPPPPQRLYGREKSTSEPLVHCSCNPSSSFVASSRHELQTAVVTAGVVQSRPGEIRRDESREDQQDHY</sequence>
<comment type="caution">
    <text evidence="1">The sequence shown here is derived from an EMBL/GenBank/DDBJ whole genome shotgun (WGS) entry which is preliminary data.</text>
</comment>